<dbReference type="InterPro" id="IPR056003">
    <property type="entry name" value="CT398_CC_hairpin"/>
</dbReference>
<evidence type="ECO:0000313" key="3">
    <source>
        <dbReference type="EMBL" id="CAB4546416.1"/>
    </source>
</evidence>
<proteinExistence type="predicted"/>
<sequence>MKASAQQLEDLWQLQKLILDQRRLIAHAKQLSTGESLREQELRIVQLSELSRNQLMVVESVLAEKKRIESDLELVDKRIKTDQDRLNASSSTKDISGIQHEIDGLLQRKNMLEDTDLGILTDLDVQQQKLSALAKEKEAAEKELESSKSELRAQLESLKQENSNLNTEIEKLRSSFPPELLELFDKKLSKGTAVGRLVRSACNACNMNLNSTAIAEISNVPADQVALCPECAAIVIRQ</sequence>
<dbReference type="Pfam" id="PF24481">
    <property type="entry name" value="CT398_CC"/>
    <property type="match status" value="1"/>
</dbReference>
<feature type="domain" description="CT398-like coiled coil hairpin" evidence="2">
    <location>
        <begin position="22"/>
        <end position="188"/>
    </location>
</feature>
<organism evidence="3">
    <name type="scientific">freshwater metagenome</name>
    <dbReference type="NCBI Taxonomy" id="449393"/>
    <lineage>
        <taxon>unclassified sequences</taxon>
        <taxon>metagenomes</taxon>
        <taxon>ecological metagenomes</taxon>
    </lineage>
</organism>
<feature type="coiled-coil region" evidence="1">
    <location>
        <begin position="123"/>
        <end position="175"/>
    </location>
</feature>
<dbReference type="PANTHER" id="PTHR39082:SF1">
    <property type="entry name" value="SCAVENGER RECEPTOR CLASS A MEMBER 3"/>
    <property type="match status" value="1"/>
</dbReference>
<keyword evidence="1" id="KW-0175">Coiled coil</keyword>
<accession>A0A6J6C5D2</accession>
<dbReference type="InterPro" id="IPR052376">
    <property type="entry name" value="Oxidative_Scav/Glycosyltrans"/>
</dbReference>
<dbReference type="AlphaFoldDB" id="A0A6J6C5D2"/>
<evidence type="ECO:0000256" key="1">
    <source>
        <dbReference type="SAM" id="Coils"/>
    </source>
</evidence>
<reference evidence="3" key="1">
    <citation type="submission" date="2020-05" db="EMBL/GenBank/DDBJ databases">
        <authorList>
            <person name="Chiriac C."/>
            <person name="Salcher M."/>
            <person name="Ghai R."/>
            <person name="Kavagutti S V."/>
        </authorList>
    </citation>
    <scope>NUCLEOTIDE SEQUENCE</scope>
</reference>
<dbReference type="Gene3D" id="1.10.287.1490">
    <property type="match status" value="1"/>
</dbReference>
<name>A0A6J6C5D2_9ZZZZ</name>
<evidence type="ECO:0000259" key="2">
    <source>
        <dbReference type="Pfam" id="PF24481"/>
    </source>
</evidence>
<gene>
    <name evidence="3" type="ORF">UFOPK1503_00674</name>
</gene>
<protein>
    <submittedName>
        <fullName evidence="3">Unannotated protein</fullName>
    </submittedName>
</protein>
<dbReference type="EMBL" id="CAEZST010000009">
    <property type="protein sequence ID" value="CAB4546416.1"/>
    <property type="molecule type" value="Genomic_DNA"/>
</dbReference>
<dbReference type="PANTHER" id="PTHR39082">
    <property type="entry name" value="PHOSPHOLIPASE C-BETA-2-RELATED"/>
    <property type="match status" value="1"/>
</dbReference>